<dbReference type="STRING" id="2070753.A0A3A2ZLU5"/>
<evidence type="ECO:0000313" key="20">
    <source>
        <dbReference type="Proteomes" id="UP000266188"/>
    </source>
</evidence>
<feature type="compositionally biased region" description="Low complexity" evidence="16">
    <location>
        <begin position="124"/>
        <end position="140"/>
    </location>
</feature>
<keyword evidence="13" id="KW-0325">Glycoprotein</keyword>
<reference evidence="20" key="1">
    <citation type="submission" date="2017-02" db="EMBL/GenBank/DDBJ databases">
        <authorList>
            <person name="Tafer H."/>
            <person name="Lopandic K."/>
        </authorList>
    </citation>
    <scope>NUCLEOTIDE SEQUENCE [LARGE SCALE GENOMIC DNA]</scope>
    <source>
        <strain evidence="20">CBS 366.77</strain>
    </source>
</reference>
<comment type="subcellular location">
    <subcellularLocation>
        <location evidence="1">Cell membrane</location>
        <topology evidence="1">Lipid-anchor</topology>
        <topology evidence="1">GPI-anchor</topology>
    </subcellularLocation>
    <subcellularLocation>
        <location evidence="2">Secreted</location>
    </subcellularLocation>
</comment>
<evidence type="ECO:0000256" key="9">
    <source>
        <dbReference type="ARBA" id="ARBA00022729"/>
    </source>
</evidence>
<evidence type="ECO:0000256" key="12">
    <source>
        <dbReference type="ARBA" id="ARBA00023157"/>
    </source>
</evidence>
<evidence type="ECO:0000256" key="7">
    <source>
        <dbReference type="ARBA" id="ARBA00022622"/>
    </source>
</evidence>
<feature type="compositionally biased region" description="Gly residues" evidence="16">
    <location>
        <begin position="141"/>
        <end position="162"/>
    </location>
</feature>
<dbReference type="PANTHER" id="PTHR37928">
    <property type="entry name" value="CFEM DOMAIN PROTEIN (AFU_ORTHOLOGUE AFUA_6G14090)"/>
    <property type="match status" value="1"/>
</dbReference>
<organism evidence="19 20">
    <name type="scientific">Aspergillus sclerotialis</name>
    <dbReference type="NCBI Taxonomy" id="2070753"/>
    <lineage>
        <taxon>Eukaryota</taxon>
        <taxon>Fungi</taxon>
        <taxon>Dikarya</taxon>
        <taxon>Ascomycota</taxon>
        <taxon>Pezizomycotina</taxon>
        <taxon>Eurotiomycetes</taxon>
        <taxon>Eurotiomycetidae</taxon>
        <taxon>Eurotiales</taxon>
        <taxon>Aspergillaceae</taxon>
        <taxon>Aspergillus</taxon>
        <taxon>Aspergillus subgen. Polypaecilum</taxon>
    </lineage>
</organism>
<comment type="similarity">
    <text evidence="3">Belongs to the RBT5 family.</text>
</comment>
<evidence type="ECO:0000256" key="6">
    <source>
        <dbReference type="ARBA" id="ARBA00022617"/>
    </source>
</evidence>
<keyword evidence="8" id="KW-0479">Metal-binding</keyword>
<dbReference type="PANTHER" id="PTHR37928:SF2">
    <property type="entry name" value="GPI ANCHORED CFEM DOMAIN PROTEIN (AFU_ORTHOLOGUE AFUA_6G10580)"/>
    <property type="match status" value="1"/>
</dbReference>
<feature type="compositionally biased region" description="Low complexity" evidence="16">
    <location>
        <begin position="163"/>
        <end position="178"/>
    </location>
</feature>
<dbReference type="PROSITE" id="PS52012">
    <property type="entry name" value="CFEM"/>
    <property type="match status" value="1"/>
</dbReference>
<evidence type="ECO:0000256" key="15">
    <source>
        <dbReference type="PROSITE-ProRule" id="PRU01356"/>
    </source>
</evidence>
<dbReference type="SMART" id="SM00747">
    <property type="entry name" value="CFEM"/>
    <property type="match status" value="1"/>
</dbReference>
<keyword evidence="5" id="KW-0964">Secreted</keyword>
<evidence type="ECO:0000256" key="2">
    <source>
        <dbReference type="ARBA" id="ARBA00004613"/>
    </source>
</evidence>
<keyword evidence="4" id="KW-1003">Cell membrane</keyword>
<dbReference type="GO" id="GO:0098552">
    <property type="term" value="C:side of membrane"/>
    <property type="evidence" value="ECO:0007669"/>
    <property type="project" value="UniProtKB-KW"/>
</dbReference>
<sequence length="238" mass="21919">MQFSHSLIVLVAAGLANAQGLPNLPPCSLNCFVSALGNDGCTPLTNFACHCQVPGLAEKITPCVKDACDVAAQSSVSSIVVSQCSAAKHPITLPPVEGSTTASGPSQTTESALSTGAGTPIETGTATGAGSASESPSGSASGSGSGSMTGSGGTSPTGGSGGSSSSVPVGSSSAMPSGSSGGSGGSGSGASPTGSEGAGGSSSPSGTSNAPLFSGAASSIKSNMAGVVAVAAAAVYAL</sequence>
<dbReference type="GO" id="GO:0005576">
    <property type="term" value="C:extracellular region"/>
    <property type="evidence" value="ECO:0007669"/>
    <property type="project" value="UniProtKB-SubCell"/>
</dbReference>
<keyword evidence="9 17" id="KW-0732">Signal</keyword>
<dbReference type="InterPro" id="IPR008427">
    <property type="entry name" value="Extracellular_membr_CFEM_dom"/>
</dbReference>
<feature type="signal peptide" evidence="17">
    <location>
        <begin position="1"/>
        <end position="18"/>
    </location>
</feature>
<feature type="region of interest" description="Disordered" evidence="16">
    <location>
        <begin position="90"/>
        <end position="215"/>
    </location>
</feature>
<dbReference type="Proteomes" id="UP000266188">
    <property type="component" value="Unassembled WGS sequence"/>
</dbReference>
<evidence type="ECO:0000256" key="5">
    <source>
        <dbReference type="ARBA" id="ARBA00022525"/>
    </source>
</evidence>
<feature type="compositionally biased region" description="Gly residues" evidence="16">
    <location>
        <begin position="179"/>
        <end position="188"/>
    </location>
</feature>
<feature type="chain" id="PRO_5017217682" description="CFEM domain-containing protein" evidence="17">
    <location>
        <begin position="19"/>
        <end position="238"/>
    </location>
</feature>
<evidence type="ECO:0000256" key="8">
    <source>
        <dbReference type="ARBA" id="ARBA00022723"/>
    </source>
</evidence>
<feature type="disulfide bond" evidence="15">
    <location>
        <begin position="51"/>
        <end position="84"/>
    </location>
</feature>
<proteinExistence type="inferred from homology"/>
<comment type="caution">
    <text evidence="15">Lacks conserved residue(s) required for the propagation of feature annotation.</text>
</comment>
<feature type="domain" description="CFEM" evidence="18">
    <location>
        <begin position="1"/>
        <end position="109"/>
    </location>
</feature>
<evidence type="ECO:0000256" key="17">
    <source>
        <dbReference type="SAM" id="SignalP"/>
    </source>
</evidence>
<dbReference type="AlphaFoldDB" id="A0A3A2ZLU5"/>
<evidence type="ECO:0000256" key="14">
    <source>
        <dbReference type="ARBA" id="ARBA00023288"/>
    </source>
</evidence>
<dbReference type="EMBL" id="MVGC01000482">
    <property type="protein sequence ID" value="RJE18855.1"/>
    <property type="molecule type" value="Genomic_DNA"/>
</dbReference>
<evidence type="ECO:0000256" key="10">
    <source>
        <dbReference type="ARBA" id="ARBA00023004"/>
    </source>
</evidence>
<keyword evidence="12 15" id="KW-1015">Disulfide bond</keyword>
<evidence type="ECO:0000256" key="1">
    <source>
        <dbReference type="ARBA" id="ARBA00004609"/>
    </source>
</evidence>
<evidence type="ECO:0000259" key="18">
    <source>
        <dbReference type="PROSITE" id="PS52012"/>
    </source>
</evidence>
<keyword evidence="20" id="KW-1185">Reference proteome</keyword>
<dbReference type="InterPro" id="IPR051735">
    <property type="entry name" value="CFEM_domain"/>
</dbReference>
<dbReference type="GO" id="GO:0046872">
    <property type="term" value="F:metal ion binding"/>
    <property type="evidence" value="ECO:0007669"/>
    <property type="project" value="UniProtKB-KW"/>
</dbReference>
<evidence type="ECO:0000256" key="3">
    <source>
        <dbReference type="ARBA" id="ARBA00010031"/>
    </source>
</evidence>
<evidence type="ECO:0000256" key="16">
    <source>
        <dbReference type="SAM" id="MobiDB-lite"/>
    </source>
</evidence>
<accession>A0A3A2ZLU5</accession>
<keyword evidence="10" id="KW-0408">Iron</keyword>
<dbReference type="OrthoDB" id="3767534at2759"/>
<comment type="caution">
    <text evidence="19">The sequence shown here is derived from an EMBL/GenBank/DDBJ whole genome shotgun (WGS) entry which is preliminary data.</text>
</comment>
<keyword evidence="6" id="KW-0349">Heme</keyword>
<name>A0A3A2ZLU5_9EURO</name>
<feature type="compositionally biased region" description="Low complexity" evidence="16">
    <location>
        <begin position="189"/>
        <end position="208"/>
    </location>
</feature>
<feature type="compositionally biased region" description="Polar residues" evidence="16">
    <location>
        <begin position="98"/>
        <end position="117"/>
    </location>
</feature>
<evidence type="ECO:0000256" key="13">
    <source>
        <dbReference type="ARBA" id="ARBA00023180"/>
    </source>
</evidence>
<dbReference type="Pfam" id="PF05730">
    <property type="entry name" value="CFEM"/>
    <property type="match status" value="1"/>
</dbReference>
<evidence type="ECO:0000256" key="11">
    <source>
        <dbReference type="ARBA" id="ARBA00023136"/>
    </source>
</evidence>
<gene>
    <name evidence="19" type="ORF">PHISCL_08811</name>
</gene>
<evidence type="ECO:0000256" key="4">
    <source>
        <dbReference type="ARBA" id="ARBA00022475"/>
    </source>
</evidence>
<protein>
    <recommendedName>
        <fullName evidence="18">CFEM domain-containing protein</fullName>
    </recommendedName>
</protein>
<keyword evidence="11" id="KW-0472">Membrane</keyword>
<keyword evidence="14" id="KW-0449">Lipoprotein</keyword>
<dbReference type="GO" id="GO:0005886">
    <property type="term" value="C:plasma membrane"/>
    <property type="evidence" value="ECO:0007669"/>
    <property type="project" value="UniProtKB-SubCell"/>
</dbReference>
<evidence type="ECO:0000313" key="19">
    <source>
        <dbReference type="EMBL" id="RJE18855.1"/>
    </source>
</evidence>
<keyword evidence="7" id="KW-0336">GPI-anchor</keyword>